<proteinExistence type="predicted"/>
<comment type="caution">
    <text evidence="1">The sequence shown here is derived from an EMBL/GenBank/DDBJ whole genome shotgun (WGS) entry which is preliminary data.</text>
</comment>
<dbReference type="Proteomes" id="UP000824782">
    <property type="component" value="Unassembled WGS sequence"/>
</dbReference>
<accession>A0AAV6ZL14</accession>
<keyword evidence="2" id="KW-1185">Reference proteome</keyword>
<name>A0AAV6ZL14_ENGPU</name>
<dbReference type="EMBL" id="WNYA01000096">
    <property type="protein sequence ID" value="KAG8550039.1"/>
    <property type="molecule type" value="Genomic_DNA"/>
</dbReference>
<reference evidence="1" key="1">
    <citation type="thesis" date="2020" institute="ProQuest LLC" country="789 East Eisenhower Parkway, Ann Arbor, MI, USA">
        <title>Comparative Genomics and Chromosome Evolution.</title>
        <authorList>
            <person name="Mudd A.B."/>
        </authorList>
    </citation>
    <scope>NUCLEOTIDE SEQUENCE</scope>
    <source>
        <strain evidence="1">237g6f4</strain>
        <tissue evidence="1">Blood</tissue>
    </source>
</reference>
<evidence type="ECO:0000313" key="1">
    <source>
        <dbReference type="EMBL" id="KAG8550039.1"/>
    </source>
</evidence>
<dbReference type="AlphaFoldDB" id="A0AAV6ZL14"/>
<gene>
    <name evidence="1" type="ORF">GDO81_029301</name>
</gene>
<sequence>MEILQDTLVLMEGMRQQKSCSPPCPDVTRYFCDLFLCHSIITGRHLPQLLCHPGFLTHGVPGSFPTAGVGARCIGSIMIHILYNGYSCRMSRQGT</sequence>
<evidence type="ECO:0000313" key="2">
    <source>
        <dbReference type="Proteomes" id="UP000824782"/>
    </source>
</evidence>
<organism evidence="1 2">
    <name type="scientific">Engystomops pustulosus</name>
    <name type="common">Tungara frog</name>
    <name type="synonym">Physalaemus pustulosus</name>
    <dbReference type="NCBI Taxonomy" id="76066"/>
    <lineage>
        <taxon>Eukaryota</taxon>
        <taxon>Metazoa</taxon>
        <taxon>Chordata</taxon>
        <taxon>Craniata</taxon>
        <taxon>Vertebrata</taxon>
        <taxon>Euteleostomi</taxon>
        <taxon>Amphibia</taxon>
        <taxon>Batrachia</taxon>
        <taxon>Anura</taxon>
        <taxon>Neobatrachia</taxon>
        <taxon>Hyloidea</taxon>
        <taxon>Leptodactylidae</taxon>
        <taxon>Leiuperinae</taxon>
        <taxon>Engystomops</taxon>
    </lineage>
</organism>
<protein>
    <submittedName>
        <fullName evidence="1">Uncharacterized protein</fullName>
    </submittedName>
</protein>